<dbReference type="STRING" id="717646.M2NHC8"/>
<evidence type="ECO:0000313" key="2">
    <source>
        <dbReference type="EMBL" id="EMC98749.1"/>
    </source>
</evidence>
<dbReference type="Pfam" id="PF03009">
    <property type="entry name" value="GDPD"/>
    <property type="match status" value="1"/>
</dbReference>
<dbReference type="InterPro" id="IPR030395">
    <property type="entry name" value="GP_PDE_dom"/>
</dbReference>
<dbReference type="GO" id="GO:0008081">
    <property type="term" value="F:phosphoric diester hydrolase activity"/>
    <property type="evidence" value="ECO:0007669"/>
    <property type="project" value="InterPro"/>
</dbReference>
<proteinExistence type="predicted"/>
<dbReference type="eggNOG" id="ENOG502SIAP">
    <property type="taxonomic scope" value="Eukaryota"/>
</dbReference>
<protein>
    <recommendedName>
        <fullName evidence="1">GP-PDE domain-containing protein</fullName>
    </recommendedName>
</protein>
<dbReference type="KEGG" id="bcom:BAUCODRAFT_31026"/>
<dbReference type="AlphaFoldDB" id="M2NHC8"/>
<dbReference type="Gene3D" id="3.20.20.190">
    <property type="entry name" value="Phosphatidylinositol (PI) phosphodiesterase"/>
    <property type="match status" value="1"/>
</dbReference>
<accession>M2NHC8</accession>
<evidence type="ECO:0000259" key="1">
    <source>
        <dbReference type="Pfam" id="PF03009"/>
    </source>
</evidence>
<dbReference type="OMA" id="CIETDIH"/>
<dbReference type="GO" id="GO:0006629">
    <property type="term" value="P:lipid metabolic process"/>
    <property type="evidence" value="ECO:0007669"/>
    <property type="project" value="InterPro"/>
</dbReference>
<dbReference type="HOGENOM" id="CLU_051209_0_0_1"/>
<keyword evidence="3" id="KW-1185">Reference proteome</keyword>
<dbReference type="PANTHER" id="PTHR43805:SF1">
    <property type="entry name" value="GP-PDE DOMAIN-CONTAINING PROTEIN"/>
    <property type="match status" value="1"/>
</dbReference>
<gene>
    <name evidence="2" type="ORF">BAUCODRAFT_31026</name>
</gene>
<dbReference type="EMBL" id="KB445552">
    <property type="protein sequence ID" value="EMC98749.1"/>
    <property type="molecule type" value="Genomic_DNA"/>
</dbReference>
<dbReference type="PANTHER" id="PTHR43805">
    <property type="entry name" value="GLYCEROPHOSPHORYL DIESTER PHOSPHODIESTERASE"/>
    <property type="match status" value="1"/>
</dbReference>
<reference evidence="2 3" key="1">
    <citation type="journal article" date="2012" name="PLoS Pathog.">
        <title>Diverse lifestyles and strategies of plant pathogenesis encoded in the genomes of eighteen Dothideomycetes fungi.</title>
        <authorList>
            <person name="Ohm R.A."/>
            <person name="Feau N."/>
            <person name="Henrissat B."/>
            <person name="Schoch C.L."/>
            <person name="Horwitz B.A."/>
            <person name="Barry K.W."/>
            <person name="Condon B.J."/>
            <person name="Copeland A.C."/>
            <person name="Dhillon B."/>
            <person name="Glaser F."/>
            <person name="Hesse C.N."/>
            <person name="Kosti I."/>
            <person name="LaButti K."/>
            <person name="Lindquist E.A."/>
            <person name="Lucas S."/>
            <person name="Salamov A.A."/>
            <person name="Bradshaw R.E."/>
            <person name="Ciuffetti L."/>
            <person name="Hamelin R.C."/>
            <person name="Kema G.H.J."/>
            <person name="Lawrence C."/>
            <person name="Scott J.A."/>
            <person name="Spatafora J.W."/>
            <person name="Turgeon B.G."/>
            <person name="de Wit P.J.G.M."/>
            <person name="Zhong S."/>
            <person name="Goodwin S.B."/>
            <person name="Grigoriev I.V."/>
        </authorList>
    </citation>
    <scope>NUCLEOTIDE SEQUENCE [LARGE SCALE GENOMIC DNA]</scope>
    <source>
        <strain evidence="2 3">UAMH 10762</strain>
    </source>
</reference>
<organism evidence="2 3">
    <name type="scientific">Baudoinia panamericana (strain UAMH 10762)</name>
    <name type="common">Angels' share fungus</name>
    <name type="synonym">Baudoinia compniacensis (strain UAMH 10762)</name>
    <dbReference type="NCBI Taxonomy" id="717646"/>
    <lineage>
        <taxon>Eukaryota</taxon>
        <taxon>Fungi</taxon>
        <taxon>Dikarya</taxon>
        <taxon>Ascomycota</taxon>
        <taxon>Pezizomycotina</taxon>
        <taxon>Dothideomycetes</taxon>
        <taxon>Dothideomycetidae</taxon>
        <taxon>Mycosphaerellales</taxon>
        <taxon>Teratosphaeriaceae</taxon>
        <taxon>Baudoinia</taxon>
    </lineage>
</organism>
<dbReference type="OrthoDB" id="1058301at2759"/>
<dbReference type="RefSeq" id="XP_007673503.1">
    <property type="nucleotide sequence ID" value="XM_007675313.1"/>
</dbReference>
<sequence>MLSSLGPGVYVKAARQPYDVHKIIDAFRTHHDDLRILCAHRGLRWNGTAENSRDSYFRASEAGIECIETDIRLTPDGGLPMLHDFHAGRVTDIGEVTGQPAYNPFTGQGYNPPVGSFNFSGPGGLENLRLRDEQGGVRNEYVPSLQQMINSIFDSGMNVVLQLDFKDKAAIEPTYWALKHLTNRAGVPANEWCIYKLQAVFYPTPEEFEALPWVQDAFRSGIRLAHIPVYEAKYYTMFDTLDSAKRYSQTNYTISIEVELKNTGGPLQEVLDYAQSSESPIGTTGVFYAPGDFTWPNLDPVSFFDTANYSLPEDLHPGNTVYTYKENKAPMTLDAQAGAGSSDGHDYRSDFNWLIETGFDWIICDTPDLWHARLEQEGKRNIRHMIADGQVPKMGRKMGWYKRWAADLFPAMA</sequence>
<dbReference type="GeneID" id="19111369"/>
<evidence type="ECO:0000313" key="3">
    <source>
        <dbReference type="Proteomes" id="UP000011761"/>
    </source>
</evidence>
<feature type="domain" description="GP-PDE" evidence="1">
    <location>
        <begin position="40"/>
        <end position="169"/>
    </location>
</feature>
<dbReference type="InterPro" id="IPR017946">
    <property type="entry name" value="PLC-like_Pdiesterase_TIM-brl"/>
</dbReference>
<dbReference type="SUPFAM" id="SSF51695">
    <property type="entry name" value="PLC-like phosphodiesterases"/>
    <property type="match status" value="1"/>
</dbReference>
<dbReference type="Proteomes" id="UP000011761">
    <property type="component" value="Unassembled WGS sequence"/>
</dbReference>
<name>M2NHC8_BAUPA</name>